<feature type="domain" description="Orotidine 5'-phosphate decarboxylase" evidence="8">
    <location>
        <begin position="19"/>
        <end position="274"/>
    </location>
</feature>
<comment type="caution">
    <text evidence="9">The sequence shown here is derived from an EMBL/GenBank/DDBJ whole genome shotgun (WGS) entry which is preliminary data.</text>
</comment>
<name>A0A0G1QGH1_9BACT</name>
<proteinExistence type="inferred from homology"/>
<organism evidence="9 10">
    <name type="scientific">Berkelbacteria bacterium GW2011_GWA2_46_7</name>
    <dbReference type="NCBI Taxonomy" id="1618335"/>
    <lineage>
        <taxon>Bacteria</taxon>
        <taxon>Candidatus Berkelbacteria</taxon>
    </lineage>
</organism>
<dbReference type="CDD" id="cd04725">
    <property type="entry name" value="OMP_decarboxylase_like"/>
    <property type="match status" value="1"/>
</dbReference>
<keyword evidence="4" id="KW-0665">Pyrimidine biosynthesis</keyword>
<dbReference type="InterPro" id="IPR001754">
    <property type="entry name" value="OMPdeCOase_dom"/>
</dbReference>
<reference evidence="9 10" key="1">
    <citation type="journal article" date="2015" name="Nature">
        <title>rRNA introns, odd ribosomes, and small enigmatic genomes across a large radiation of phyla.</title>
        <authorList>
            <person name="Brown C.T."/>
            <person name="Hug L.A."/>
            <person name="Thomas B.C."/>
            <person name="Sharon I."/>
            <person name="Castelle C.J."/>
            <person name="Singh A."/>
            <person name="Wilkins M.J."/>
            <person name="Williams K.H."/>
            <person name="Banfield J.F."/>
        </authorList>
    </citation>
    <scope>NUCLEOTIDE SEQUENCE [LARGE SCALE GENOMIC DNA]</scope>
</reference>
<dbReference type="GO" id="GO:0004590">
    <property type="term" value="F:orotidine-5'-phosphate decarboxylase activity"/>
    <property type="evidence" value="ECO:0007669"/>
    <property type="project" value="UniProtKB-UniRule"/>
</dbReference>
<dbReference type="InterPro" id="IPR013785">
    <property type="entry name" value="Aldolase_TIM"/>
</dbReference>
<dbReference type="PANTHER" id="PTHR43375">
    <property type="entry name" value="OROTIDINE 5'-PHOSPHATE DECARBOXYLASE"/>
    <property type="match status" value="1"/>
</dbReference>
<comment type="similarity">
    <text evidence="2">Belongs to the OMP decarboxylase family. Type 2 subfamily.</text>
</comment>
<comment type="pathway">
    <text evidence="1">Pyrimidine metabolism; UMP biosynthesis via de novo pathway; UMP from orotate: step 2/2.</text>
</comment>
<keyword evidence="3" id="KW-0210">Decarboxylase</keyword>
<comment type="catalytic activity">
    <reaction evidence="6">
        <text>orotidine 5'-phosphate + H(+) = UMP + CO2</text>
        <dbReference type="Rhea" id="RHEA:11596"/>
        <dbReference type="ChEBI" id="CHEBI:15378"/>
        <dbReference type="ChEBI" id="CHEBI:16526"/>
        <dbReference type="ChEBI" id="CHEBI:57538"/>
        <dbReference type="ChEBI" id="CHEBI:57865"/>
        <dbReference type="EC" id="4.1.1.23"/>
    </reaction>
</comment>
<accession>A0A0G1QGH1</accession>
<dbReference type="SUPFAM" id="SSF51366">
    <property type="entry name" value="Ribulose-phoshate binding barrel"/>
    <property type="match status" value="1"/>
</dbReference>
<protein>
    <recommendedName>
        <fullName evidence="7">Orotidine-5'-phosphate decarboxylase</fullName>
        <ecNumber evidence="7">4.1.1.23</ecNumber>
    </recommendedName>
</protein>
<dbReference type="Proteomes" id="UP000034487">
    <property type="component" value="Unassembled WGS sequence"/>
</dbReference>
<evidence type="ECO:0000256" key="7">
    <source>
        <dbReference type="NCBIfam" id="TIGR02127"/>
    </source>
</evidence>
<sequence>MSERNFMGMLQAKWHEGKFVCVGLDSDLEKIPARVQGYDDEETLINFTCTIVDATKSYVCAYKPNMAFYEAVGASGFRALRHIINYIGKVAPDVPIIYDAKHGDIGNTNNGYVAAAFDLLGADAITINPYLGRQAMQPFLDRVDKGIIILCKTSNPGADEFQDLEVSTDWAPEGTIPLYQYVAMKVARDWNDNGNCLLVVGAPYPEDLGKVRAIVGDMPLLIPGVGFQQKEIPLEEQVRLVVANGKDSQGQGMIINSSRGIIFASSGDDFAEAARRETQHLHDQITVALD</sequence>
<dbReference type="AlphaFoldDB" id="A0A0G1QGH1"/>
<evidence type="ECO:0000256" key="4">
    <source>
        <dbReference type="ARBA" id="ARBA00022975"/>
    </source>
</evidence>
<dbReference type="UniPathway" id="UPA00070">
    <property type="reaction ID" value="UER00120"/>
</dbReference>
<dbReference type="NCBIfam" id="TIGR02127">
    <property type="entry name" value="pyrF_sub2"/>
    <property type="match status" value="1"/>
</dbReference>
<evidence type="ECO:0000256" key="1">
    <source>
        <dbReference type="ARBA" id="ARBA00004861"/>
    </source>
</evidence>
<keyword evidence="5" id="KW-0456">Lyase</keyword>
<dbReference type="EMBL" id="LCMV01000011">
    <property type="protein sequence ID" value="KKU44081.1"/>
    <property type="molecule type" value="Genomic_DNA"/>
</dbReference>
<evidence type="ECO:0000256" key="2">
    <source>
        <dbReference type="ARBA" id="ARBA00008847"/>
    </source>
</evidence>
<dbReference type="SMART" id="SM00934">
    <property type="entry name" value="OMPdecase"/>
    <property type="match status" value="1"/>
</dbReference>
<dbReference type="Pfam" id="PF00215">
    <property type="entry name" value="OMPdecase"/>
    <property type="match status" value="1"/>
</dbReference>
<dbReference type="InterPro" id="IPR011995">
    <property type="entry name" value="OMPdecase_type-2"/>
</dbReference>
<gene>
    <name evidence="9" type="ORF">UX60_C0011G0011</name>
</gene>
<evidence type="ECO:0000313" key="10">
    <source>
        <dbReference type="Proteomes" id="UP000034487"/>
    </source>
</evidence>
<dbReference type="EC" id="4.1.1.23" evidence="7"/>
<evidence type="ECO:0000259" key="8">
    <source>
        <dbReference type="SMART" id="SM00934"/>
    </source>
</evidence>
<dbReference type="Gene3D" id="3.20.20.70">
    <property type="entry name" value="Aldolase class I"/>
    <property type="match status" value="1"/>
</dbReference>
<evidence type="ECO:0000256" key="6">
    <source>
        <dbReference type="ARBA" id="ARBA00049157"/>
    </source>
</evidence>
<dbReference type="PATRIC" id="fig|1618335.3.peg.173"/>
<dbReference type="GO" id="GO:0044205">
    <property type="term" value="P:'de novo' UMP biosynthetic process"/>
    <property type="evidence" value="ECO:0007669"/>
    <property type="project" value="UniProtKB-UniPathway"/>
</dbReference>
<evidence type="ECO:0000256" key="3">
    <source>
        <dbReference type="ARBA" id="ARBA00022793"/>
    </source>
</evidence>
<evidence type="ECO:0000313" key="9">
    <source>
        <dbReference type="EMBL" id="KKU44081.1"/>
    </source>
</evidence>
<dbReference type="PANTHER" id="PTHR43375:SF1">
    <property type="entry name" value="OROTIDINE 5'-PHOSPHATE DECARBOXYLASE"/>
    <property type="match status" value="1"/>
</dbReference>
<dbReference type="InterPro" id="IPR011060">
    <property type="entry name" value="RibuloseP-bd_barrel"/>
</dbReference>
<dbReference type="GO" id="GO:0006207">
    <property type="term" value="P:'de novo' pyrimidine nucleobase biosynthetic process"/>
    <property type="evidence" value="ECO:0007669"/>
    <property type="project" value="InterPro"/>
</dbReference>
<evidence type="ECO:0000256" key="5">
    <source>
        <dbReference type="ARBA" id="ARBA00023239"/>
    </source>
</evidence>